<name>A0A6V7XKH7_MELEN</name>
<accession>A0A6V7XKH7</accession>
<dbReference type="EMBL" id="CAJEWN010001742">
    <property type="protein sequence ID" value="CAD2199749.1"/>
    <property type="molecule type" value="Genomic_DNA"/>
</dbReference>
<proteinExistence type="predicted"/>
<organism evidence="1 2">
    <name type="scientific">Meloidogyne enterolobii</name>
    <name type="common">Root-knot nematode worm</name>
    <name type="synonym">Meloidogyne mayaguensis</name>
    <dbReference type="NCBI Taxonomy" id="390850"/>
    <lineage>
        <taxon>Eukaryota</taxon>
        <taxon>Metazoa</taxon>
        <taxon>Ecdysozoa</taxon>
        <taxon>Nematoda</taxon>
        <taxon>Chromadorea</taxon>
        <taxon>Rhabditida</taxon>
        <taxon>Tylenchina</taxon>
        <taxon>Tylenchomorpha</taxon>
        <taxon>Tylenchoidea</taxon>
        <taxon>Meloidogynidae</taxon>
        <taxon>Meloidogyninae</taxon>
        <taxon>Meloidogyne</taxon>
    </lineage>
</organism>
<sequence length="46" mass="5469">MPQILKRLAKVLAIAKKKRGPLAFFLNYLRNMYDLIFFFHSKIPCI</sequence>
<reference evidence="1 2" key="1">
    <citation type="submission" date="2020-08" db="EMBL/GenBank/DDBJ databases">
        <authorList>
            <person name="Koutsovoulos G."/>
            <person name="Danchin GJ E."/>
        </authorList>
    </citation>
    <scope>NUCLEOTIDE SEQUENCE [LARGE SCALE GENOMIC DNA]</scope>
</reference>
<evidence type="ECO:0000313" key="2">
    <source>
        <dbReference type="Proteomes" id="UP000580250"/>
    </source>
</evidence>
<evidence type="ECO:0000313" key="1">
    <source>
        <dbReference type="EMBL" id="CAD2199749.1"/>
    </source>
</evidence>
<gene>
    <name evidence="1" type="ORF">MENT_LOCUS53168</name>
</gene>
<protein>
    <submittedName>
        <fullName evidence="1">Uncharacterized protein</fullName>
    </submittedName>
</protein>
<dbReference type="Proteomes" id="UP000580250">
    <property type="component" value="Unassembled WGS sequence"/>
</dbReference>
<comment type="caution">
    <text evidence="1">The sequence shown here is derived from an EMBL/GenBank/DDBJ whole genome shotgun (WGS) entry which is preliminary data.</text>
</comment>
<dbReference type="AlphaFoldDB" id="A0A6V7XKH7"/>